<dbReference type="PANTHER" id="PTHR43066">
    <property type="entry name" value="RHOMBOID-RELATED PROTEIN"/>
    <property type="match status" value="1"/>
</dbReference>
<gene>
    <name evidence="7" type="ORF">THS5294_02992</name>
</gene>
<dbReference type="STRING" id="266809.PM03_00365"/>
<accession>A0A0P1FQZ5</accession>
<reference evidence="7 8" key="1">
    <citation type="submission" date="2015-09" db="EMBL/GenBank/DDBJ databases">
        <authorList>
            <consortium name="Swine Surveillance"/>
        </authorList>
    </citation>
    <scope>NUCLEOTIDE SEQUENCE [LARGE SCALE GENOMIC DNA]</scope>
    <source>
        <strain evidence="7 8">CECT 5294</strain>
    </source>
</reference>
<dbReference type="Proteomes" id="UP000051298">
    <property type="component" value="Unassembled WGS sequence"/>
</dbReference>
<evidence type="ECO:0000256" key="4">
    <source>
        <dbReference type="ARBA" id="ARBA00023136"/>
    </source>
</evidence>
<keyword evidence="4 5" id="KW-0472">Membrane</keyword>
<feature type="transmembrane region" description="Helical" evidence="5">
    <location>
        <begin position="140"/>
        <end position="160"/>
    </location>
</feature>
<feature type="domain" description="Peptidase S54 rhomboid" evidence="6">
    <location>
        <begin position="75"/>
        <end position="214"/>
    </location>
</feature>
<keyword evidence="2 5" id="KW-0812">Transmembrane</keyword>
<evidence type="ECO:0000256" key="1">
    <source>
        <dbReference type="ARBA" id="ARBA00004141"/>
    </source>
</evidence>
<comment type="subcellular location">
    <subcellularLocation>
        <location evidence="1">Membrane</location>
        <topology evidence="1">Multi-pass membrane protein</topology>
    </subcellularLocation>
</comment>
<dbReference type="EMBL" id="CYRX01000033">
    <property type="protein sequence ID" value="CUH61680.1"/>
    <property type="molecule type" value="Genomic_DNA"/>
</dbReference>
<dbReference type="GO" id="GO:0004252">
    <property type="term" value="F:serine-type endopeptidase activity"/>
    <property type="evidence" value="ECO:0007669"/>
    <property type="project" value="InterPro"/>
</dbReference>
<dbReference type="Pfam" id="PF01694">
    <property type="entry name" value="Rhomboid"/>
    <property type="match status" value="1"/>
</dbReference>
<evidence type="ECO:0000256" key="5">
    <source>
        <dbReference type="SAM" id="Phobius"/>
    </source>
</evidence>
<protein>
    <submittedName>
        <fullName evidence="7">Rhomboid family protein</fullName>
    </submittedName>
</protein>
<evidence type="ECO:0000259" key="6">
    <source>
        <dbReference type="Pfam" id="PF01694"/>
    </source>
</evidence>
<evidence type="ECO:0000313" key="8">
    <source>
        <dbReference type="Proteomes" id="UP000051298"/>
    </source>
</evidence>
<dbReference type="AlphaFoldDB" id="A0A0P1FQZ5"/>
<dbReference type="InterPro" id="IPR022764">
    <property type="entry name" value="Peptidase_S54_rhomboid_dom"/>
</dbReference>
<dbReference type="SUPFAM" id="SSF144091">
    <property type="entry name" value="Rhomboid-like"/>
    <property type="match status" value="1"/>
</dbReference>
<dbReference type="InterPro" id="IPR035952">
    <property type="entry name" value="Rhomboid-like_sf"/>
</dbReference>
<keyword evidence="3 5" id="KW-1133">Transmembrane helix</keyword>
<evidence type="ECO:0000313" key="7">
    <source>
        <dbReference type="EMBL" id="CUH61680.1"/>
    </source>
</evidence>
<feature type="transmembrane region" description="Helical" evidence="5">
    <location>
        <begin position="115"/>
        <end position="134"/>
    </location>
</feature>
<dbReference type="GO" id="GO:0016020">
    <property type="term" value="C:membrane"/>
    <property type="evidence" value="ECO:0007669"/>
    <property type="project" value="UniProtKB-SubCell"/>
</dbReference>
<dbReference type="Gene3D" id="1.20.1540.10">
    <property type="entry name" value="Rhomboid-like"/>
    <property type="match status" value="1"/>
</dbReference>
<name>A0A0P1FQZ5_9RHOB</name>
<evidence type="ECO:0000256" key="2">
    <source>
        <dbReference type="ARBA" id="ARBA00022692"/>
    </source>
</evidence>
<feature type="transmembrane region" description="Helical" evidence="5">
    <location>
        <begin position="172"/>
        <end position="194"/>
    </location>
</feature>
<dbReference type="RefSeq" id="WP_038004092.1">
    <property type="nucleotide sequence ID" value="NZ_CYRX01000033.1"/>
</dbReference>
<proteinExistence type="predicted"/>
<organism evidence="7 8">
    <name type="scientific">Thalassobacter stenotrophicus</name>
    <dbReference type="NCBI Taxonomy" id="266809"/>
    <lineage>
        <taxon>Bacteria</taxon>
        <taxon>Pseudomonadati</taxon>
        <taxon>Pseudomonadota</taxon>
        <taxon>Alphaproteobacteria</taxon>
        <taxon>Rhodobacterales</taxon>
        <taxon>Roseobacteraceae</taxon>
        <taxon>Thalassobacter</taxon>
    </lineage>
</organism>
<evidence type="ECO:0000256" key="3">
    <source>
        <dbReference type="ARBA" id="ARBA00022989"/>
    </source>
</evidence>
<dbReference type="eggNOG" id="COG0705">
    <property type="taxonomic scope" value="Bacteria"/>
</dbReference>
<feature type="transmembrane region" description="Helical" evidence="5">
    <location>
        <begin position="200"/>
        <end position="221"/>
    </location>
</feature>
<sequence length="227" mass="24525">MNADPNASPFLDVPRTVVALAAVIGGVEGMFSLAQAGYLGGDGGIGWRINAISDFGFSGEILDWMITTGQFPLEHLRRFVTYPFLHLSFTHVLFSVVFILAIGKAISGAFGGWRLLAVFFGASIFGAFVYGYLFEFLTPLVGSYPGIYGLIGAFTFLLWVRARVMGEAPMKAFSLIGFLLGIQLLFAALFGSTGDWTADLAGFVAGFGMSFFLIPGGWARLRDSLRR</sequence>
<feature type="transmembrane region" description="Helical" evidence="5">
    <location>
        <begin position="84"/>
        <end position="103"/>
    </location>
</feature>